<evidence type="ECO:0000313" key="2">
    <source>
        <dbReference type="Proteomes" id="UP001148662"/>
    </source>
</evidence>
<proteinExistence type="predicted"/>
<reference evidence="1" key="1">
    <citation type="submission" date="2022-07" db="EMBL/GenBank/DDBJ databases">
        <title>Genome Sequence of Phlebia brevispora.</title>
        <authorList>
            <person name="Buettner E."/>
        </authorList>
    </citation>
    <scope>NUCLEOTIDE SEQUENCE</scope>
    <source>
        <strain evidence="1">MPL23</strain>
    </source>
</reference>
<dbReference type="EMBL" id="JANHOG010000444">
    <property type="protein sequence ID" value="KAJ3554298.1"/>
    <property type="molecule type" value="Genomic_DNA"/>
</dbReference>
<dbReference type="Proteomes" id="UP001148662">
    <property type="component" value="Unassembled WGS sequence"/>
</dbReference>
<accession>A0ACC1T752</accession>
<organism evidence="1 2">
    <name type="scientific">Phlebia brevispora</name>
    <dbReference type="NCBI Taxonomy" id="194682"/>
    <lineage>
        <taxon>Eukaryota</taxon>
        <taxon>Fungi</taxon>
        <taxon>Dikarya</taxon>
        <taxon>Basidiomycota</taxon>
        <taxon>Agaricomycotina</taxon>
        <taxon>Agaricomycetes</taxon>
        <taxon>Polyporales</taxon>
        <taxon>Meruliaceae</taxon>
        <taxon>Phlebia</taxon>
    </lineage>
</organism>
<gene>
    <name evidence="1" type="ORF">NM688_g3185</name>
</gene>
<name>A0ACC1T752_9APHY</name>
<protein>
    <submittedName>
        <fullName evidence="1">Uncharacterized protein</fullName>
    </submittedName>
</protein>
<evidence type="ECO:0000313" key="1">
    <source>
        <dbReference type="EMBL" id="KAJ3554298.1"/>
    </source>
</evidence>
<keyword evidence="2" id="KW-1185">Reference proteome</keyword>
<sequence length="1125" mass="125447">MQKWQVRTTRPNQVLIRSNQTLPAEQMQDFDGIAPDYDMAPATQAEEDEIDQVFVHDREMFTRSRWGQQWKTYKKTWKDCKERQMTTWNTIIGTLVDTYLAKQYPRPYPVYPCNEPEPMDTHPDTSGAPDLENTTADSEYTVQVYDLWTLKSELTFTCKPDSVSPAIELMALGYVAKTLKRLSVAISLRMLQLLYQLQQRKASFSIEAFAKVLCDYYSTPYRHHIREVIGDAFEIYLRIIRTVDNRIKHTLGWDSPDWRMKNACHTCGYKQFCQSQHNAEITELLEGLAARCSAQEISSPKMAISDSCCKTRNALTPVIKDVFIGLDVYHFKHRYMVVILNGTRNLHYQDVGRDIVDAILKQHAGDGQPAKYWSKEEQTEHMEAVYSRWFIKGGVWSAVASQAHAEQMRHVRKGCLSRICQELASDDSRIEGSHKGWNSLMHSYASGLENMSHLGHDFVLRHNICCVMRSDKLQQQRSFAASGFGSHHISLTNYLNAQWNQVISHERGRKPGITLTKLPVMQDIPSGESFGIISSACAQTFNGLVKDEDDLASMNLWDEDEIDDVPAEDIVHAMKIDPALLNMPEGRSAATMNILAGPAEATAPFIVNLTEDSEVLTVPSEDHAAVTAPTPTAIQAAATQNSDLIQVSSTIASADVTQPAHHHVNACKVLAVTANLKRKFSATVNLSTSAIQVGDLQASTASISTTANGRSSKRLCVRGRHADAATPARTHEEEESESESGEGENEADRTAEIRREGAQIVAAQTGDVVAKPAQSAVSGSKQTELHSFFASQGKVSNTAQCDSSMQIGLAKTAKPTCNQTAIIGSSGKLQALQLAQQDILKLTQKLPLPNASAGLTRSQAFFTRLTAIDVRALKIDGSSEFFLFMDMREEFQWASFHMNPFKWVRAAHKFNGRLTALNHQNGQGTIRKHLRALVDCLQRVETTVLSRLSRSDFISKSTRSTTFWTRHCHAVPLGKAMSDACSGNTRKKMVCHRCKTLMYLKPSGDPGNHKRDHCADGALLSNKSIPFPQPDGIFSKGKQVHVIPFLRAVQDLYDKICVQGVERSDLDLELDSFATLFLSRTETNKLDGSVVAFRLIPGIDVSEPNAYKDFLFEDNGQQYLRIGCL</sequence>
<comment type="caution">
    <text evidence="1">The sequence shown here is derived from an EMBL/GenBank/DDBJ whole genome shotgun (WGS) entry which is preliminary data.</text>
</comment>